<reference evidence="2" key="2">
    <citation type="submission" date="2023-04" db="EMBL/GenBank/DDBJ databases">
        <authorList>
            <person name="Bu L."/>
            <person name="Lu L."/>
            <person name="Laidemitt M.R."/>
            <person name="Zhang S.M."/>
            <person name="Mutuku M."/>
            <person name="Mkoji G."/>
            <person name="Steinauer M."/>
            <person name="Loker E.S."/>
        </authorList>
    </citation>
    <scope>NUCLEOTIDE SEQUENCE</scope>
    <source>
        <strain evidence="2">KasaAsao</strain>
        <tissue evidence="2">Whole Snail</tissue>
    </source>
</reference>
<keyword evidence="3" id="KW-1185">Reference proteome</keyword>
<keyword evidence="1" id="KW-0732">Signal</keyword>
<name>A0AAD8AZA7_BIOPF</name>
<dbReference type="EMBL" id="JASAOG010000186">
    <property type="protein sequence ID" value="KAK0045076.1"/>
    <property type="molecule type" value="Genomic_DNA"/>
</dbReference>
<evidence type="ECO:0000313" key="3">
    <source>
        <dbReference type="Proteomes" id="UP001233172"/>
    </source>
</evidence>
<evidence type="ECO:0000256" key="1">
    <source>
        <dbReference type="SAM" id="SignalP"/>
    </source>
</evidence>
<comment type="caution">
    <text evidence="2">The sequence shown here is derived from an EMBL/GenBank/DDBJ whole genome shotgun (WGS) entry which is preliminary data.</text>
</comment>
<proteinExistence type="predicted"/>
<reference evidence="2" key="1">
    <citation type="journal article" date="2023" name="PLoS Negl. Trop. Dis.">
        <title>A genome sequence for Biomphalaria pfeifferi, the major vector snail for the human-infecting parasite Schistosoma mansoni.</title>
        <authorList>
            <person name="Bu L."/>
            <person name="Lu L."/>
            <person name="Laidemitt M.R."/>
            <person name="Zhang S.M."/>
            <person name="Mutuku M."/>
            <person name="Mkoji G."/>
            <person name="Steinauer M."/>
            <person name="Loker E.S."/>
        </authorList>
    </citation>
    <scope>NUCLEOTIDE SEQUENCE</scope>
    <source>
        <strain evidence="2">KasaAsao</strain>
    </source>
</reference>
<sequence length="130" mass="15196">MLKHLLPKAQTTPTSAKIMFKNELLLALITLTPFLQAQDDSHIDLYYKATRLEHFVTTLKKETRVPDVMVNASYIFKDFSSFNKYSQVYIDEILERTETEAFLDNLTKRIQNQFYILAKLSENMNKILGK</sequence>
<organism evidence="2 3">
    <name type="scientific">Biomphalaria pfeifferi</name>
    <name type="common">Bloodfluke planorb</name>
    <name type="synonym">Freshwater snail</name>
    <dbReference type="NCBI Taxonomy" id="112525"/>
    <lineage>
        <taxon>Eukaryota</taxon>
        <taxon>Metazoa</taxon>
        <taxon>Spiralia</taxon>
        <taxon>Lophotrochozoa</taxon>
        <taxon>Mollusca</taxon>
        <taxon>Gastropoda</taxon>
        <taxon>Heterobranchia</taxon>
        <taxon>Euthyneura</taxon>
        <taxon>Panpulmonata</taxon>
        <taxon>Hygrophila</taxon>
        <taxon>Lymnaeoidea</taxon>
        <taxon>Planorbidae</taxon>
        <taxon>Biomphalaria</taxon>
    </lineage>
</organism>
<dbReference type="Proteomes" id="UP001233172">
    <property type="component" value="Unassembled WGS sequence"/>
</dbReference>
<gene>
    <name evidence="2" type="ORF">Bpfe_025459</name>
</gene>
<accession>A0AAD8AZA7</accession>
<feature type="signal peptide" evidence="1">
    <location>
        <begin position="1"/>
        <end position="37"/>
    </location>
</feature>
<feature type="chain" id="PRO_5042103092" evidence="1">
    <location>
        <begin position="38"/>
        <end position="130"/>
    </location>
</feature>
<protein>
    <submittedName>
        <fullName evidence="2">Uncharacterized protein</fullName>
    </submittedName>
</protein>
<dbReference type="AlphaFoldDB" id="A0AAD8AZA7"/>
<evidence type="ECO:0000313" key="2">
    <source>
        <dbReference type="EMBL" id="KAK0045076.1"/>
    </source>
</evidence>